<feature type="compositionally biased region" description="Polar residues" evidence="1">
    <location>
        <begin position="114"/>
        <end position="128"/>
    </location>
</feature>
<organism evidence="3">
    <name type="scientific">Sesamum radiatum</name>
    <name type="common">Black benniseed</name>
    <dbReference type="NCBI Taxonomy" id="300843"/>
    <lineage>
        <taxon>Eukaryota</taxon>
        <taxon>Viridiplantae</taxon>
        <taxon>Streptophyta</taxon>
        <taxon>Embryophyta</taxon>
        <taxon>Tracheophyta</taxon>
        <taxon>Spermatophyta</taxon>
        <taxon>Magnoliopsida</taxon>
        <taxon>eudicotyledons</taxon>
        <taxon>Gunneridae</taxon>
        <taxon>Pentapetalae</taxon>
        <taxon>asterids</taxon>
        <taxon>lamiids</taxon>
        <taxon>Lamiales</taxon>
        <taxon>Pedaliaceae</taxon>
        <taxon>Sesamum</taxon>
    </lineage>
</organism>
<name>A0AAW2K6K3_SESRA</name>
<sequence>AVSMACYLINRSPRTSLGGKIAENVWTGNLVDFDHLRIFCCSAYVHIPSDERSKLNPKSKQCIFLGYKKGFKDYKFWDSVMESEPHPVATGDCGNSHPISGDPVAIESGGNTHPTFGGSTTNQLQTHNLGRDRQRRTNVKSPSRLGYEDMVSFALLISGDELTTFYGAITSQEKEWMGAMVEEMESLQKNHTWELVQLLEGKKFIGYKWVYRKKPAVSEKEGEKFKAQLVAKGYSQ</sequence>
<protein>
    <submittedName>
        <fullName evidence="3">Retrovirus-related Pol polyprotein from transposon TNT 1-94</fullName>
    </submittedName>
</protein>
<reference evidence="3" key="2">
    <citation type="journal article" date="2024" name="Plant">
        <title>Genomic evolution and insights into agronomic trait innovations of Sesamum species.</title>
        <authorList>
            <person name="Miao H."/>
            <person name="Wang L."/>
            <person name="Qu L."/>
            <person name="Liu H."/>
            <person name="Sun Y."/>
            <person name="Le M."/>
            <person name="Wang Q."/>
            <person name="Wei S."/>
            <person name="Zheng Y."/>
            <person name="Lin W."/>
            <person name="Duan Y."/>
            <person name="Cao H."/>
            <person name="Xiong S."/>
            <person name="Wang X."/>
            <person name="Wei L."/>
            <person name="Li C."/>
            <person name="Ma Q."/>
            <person name="Ju M."/>
            <person name="Zhao R."/>
            <person name="Li G."/>
            <person name="Mu C."/>
            <person name="Tian Q."/>
            <person name="Mei H."/>
            <person name="Zhang T."/>
            <person name="Gao T."/>
            <person name="Zhang H."/>
        </authorList>
    </citation>
    <scope>NUCLEOTIDE SEQUENCE</scope>
    <source>
        <strain evidence="3">G02</strain>
    </source>
</reference>
<evidence type="ECO:0000256" key="1">
    <source>
        <dbReference type="SAM" id="MobiDB-lite"/>
    </source>
</evidence>
<reference evidence="3" key="1">
    <citation type="submission" date="2020-06" db="EMBL/GenBank/DDBJ databases">
        <authorList>
            <person name="Li T."/>
            <person name="Hu X."/>
            <person name="Zhang T."/>
            <person name="Song X."/>
            <person name="Zhang H."/>
            <person name="Dai N."/>
            <person name="Sheng W."/>
            <person name="Hou X."/>
            <person name="Wei L."/>
        </authorList>
    </citation>
    <scope>NUCLEOTIDE SEQUENCE</scope>
    <source>
        <strain evidence="3">G02</strain>
        <tissue evidence="3">Leaf</tissue>
    </source>
</reference>
<comment type="caution">
    <text evidence="3">The sequence shown here is derived from an EMBL/GenBank/DDBJ whole genome shotgun (WGS) entry which is preliminary data.</text>
</comment>
<feature type="non-terminal residue" evidence="3">
    <location>
        <position position="1"/>
    </location>
</feature>
<dbReference type="AlphaFoldDB" id="A0AAW2K6K3"/>
<dbReference type="PANTHER" id="PTHR42648:SF28">
    <property type="entry name" value="TRANSPOSON-ENCODED PROTEIN WITH RIBONUCLEASE H-LIKE AND RETROVIRUS ZINC FINGER-LIKE DOMAINS"/>
    <property type="match status" value="1"/>
</dbReference>
<dbReference type="InterPro" id="IPR039537">
    <property type="entry name" value="Retrotran_Ty1/copia-like"/>
</dbReference>
<dbReference type="InterPro" id="IPR057670">
    <property type="entry name" value="SH3_retrovirus"/>
</dbReference>
<accession>A0AAW2K6K3</accession>
<feature type="region of interest" description="Disordered" evidence="1">
    <location>
        <begin position="114"/>
        <end position="138"/>
    </location>
</feature>
<evidence type="ECO:0000259" key="2">
    <source>
        <dbReference type="Pfam" id="PF25597"/>
    </source>
</evidence>
<proteinExistence type="predicted"/>
<feature type="domain" description="Retroviral polymerase SH3-like" evidence="2">
    <location>
        <begin position="41"/>
        <end position="79"/>
    </location>
</feature>
<dbReference type="EMBL" id="JACGWJ010000030">
    <property type="protein sequence ID" value="KAL0301508.1"/>
    <property type="molecule type" value="Genomic_DNA"/>
</dbReference>
<evidence type="ECO:0000313" key="3">
    <source>
        <dbReference type="EMBL" id="KAL0301508.1"/>
    </source>
</evidence>
<dbReference type="PANTHER" id="PTHR42648">
    <property type="entry name" value="TRANSPOSASE, PUTATIVE-RELATED"/>
    <property type="match status" value="1"/>
</dbReference>
<gene>
    <name evidence="3" type="ORF">Sradi_6427600</name>
</gene>
<dbReference type="Pfam" id="PF25597">
    <property type="entry name" value="SH3_retrovirus"/>
    <property type="match status" value="1"/>
</dbReference>